<accession>A0A0K2GBJ8</accession>
<evidence type="ECO:0000256" key="1">
    <source>
        <dbReference type="ARBA" id="ARBA00022729"/>
    </source>
</evidence>
<reference evidence="4 5" key="1">
    <citation type="journal article" date="2015" name="Proc. Natl. Acad. Sci. U.S.A.">
        <title>Expanded metabolic versatility of ubiquitous nitrite-oxidizing bacteria from the genus Nitrospira.</title>
        <authorList>
            <person name="Koch H."/>
            <person name="Lucker S."/>
            <person name="Albertsen M."/>
            <person name="Kitzinger K."/>
            <person name="Herbold C."/>
            <person name="Spieck E."/>
            <person name="Nielsen P.H."/>
            <person name="Wagner M."/>
            <person name="Daims H."/>
        </authorList>
    </citation>
    <scope>NUCLEOTIDE SEQUENCE [LARGE SCALE GENOMIC DNA]</scope>
    <source>
        <strain evidence="4 5">NSP M-1</strain>
    </source>
</reference>
<dbReference type="EMBL" id="CP011801">
    <property type="protein sequence ID" value="ALA58323.1"/>
    <property type="molecule type" value="Genomic_DNA"/>
</dbReference>
<dbReference type="STRING" id="42253.NITMOv2_1903"/>
<dbReference type="Pfam" id="PF13505">
    <property type="entry name" value="OMP_b-brl"/>
    <property type="match status" value="1"/>
</dbReference>
<dbReference type="PATRIC" id="fig|42253.5.peg.1874"/>
<feature type="domain" description="Outer membrane protein beta-barrel" evidence="3">
    <location>
        <begin position="21"/>
        <end position="167"/>
    </location>
</feature>
<dbReference type="KEGG" id="nmv:NITMOv2_1903"/>
<protein>
    <recommendedName>
        <fullName evidence="3">Outer membrane protein beta-barrel domain-containing protein</fullName>
    </recommendedName>
</protein>
<keyword evidence="5" id="KW-1185">Reference proteome</keyword>
<dbReference type="RefSeq" id="WP_053379507.1">
    <property type="nucleotide sequence ID" value="NZ_CP011801.1"/>
</dbReference>
<feature type="signal peptide" evidence="2">
    <location>
        <begin position="1"/>
        <end position="32"/>
    </location>
</feature>
<evidence type="ECO:0000313" key="4">
    <source>
        <dbReference type="EMBL" id="ALA58323.1"/>
    </source>
</evidence>
<keyword evidence="1 2" id="KW-0732">Signal</keyword>
<proteinExistence type="predicted"/>
<evidence type="ECO:0000259" key="3">
    <source>
        <dbReference type="Pfam" id="PF13505"/>
    </source>
</evidence>
<dbReference type="AlphaFoldDB" id="A0A0K2GBJ8"/>
<name>A0A0K2GBJ8_NITMO</name>
<gene>
    <name evidence="4" type="ORF">NITMOv2_1903</name>
</gene>
<organism evidence="4 5">
    <name type="scientific">Nitrospira moscoviensis</name>
    <dbReference type="NCBI Taxonomy" id="42253"/>
    <lineage>
        <taxon>Bacteria</taxon>
        <taxon>Pseudomonadati</taxon>
        <taxon>Nitrospirota</taxon>
        <taxon>Nitrospiria</taxon>
        <taxon>Nitrospirales</taxon>
        <taxon>Nitrospiraceae</taxon>
        <taxon>Nitrospira</taxon>
    </lineage>
</organism>
<dbReference type="InterPro" id="IPR011250">
    <property type="entry name" value="OMP/PagP_B-barrel"/>
</dbReference>
<dbReference type="SUPFAM" id="SSF56925">
    <property type="entry name" value="OMPA-like"/>
    <property type="match status" value="1"/>
</dbReference>
<dbReference type="OrthoDB" id="945117at2"/>
<feature type="chain" id="PRO_5005476675" description="Outer membrane protein beta-barrel domain-containing protein" evidence="2">
    <location>
        <begin position="33"/>
        <end position="194"/>
    </location>
</feature>
<sequence>MGREKILSPARRLLVLCWLAGVALAGSAPAGAGEPGPGQWSAGAGLGFVGNTPDGAAEFAFNGHADYFVAPRFSLGPLAQYAGAGNDFLFGLSAQARYWWDISGFDRPAKLILQGGLGFVRAGIKDTDSGVANTYGSFLMPIGVGIDYAVTPRLALTADFLLNFTSLGETVRIGGREVDLHTNVMSAFYLGVRF</sequence>
<evidence type="ECO:0000256" key="2">
    <source>
        <dbReference type="SAM" id="SignalP"/>
    </source>
</evidence>
<dbReference type="Proteomes" id="UP000069205">
    <property type="component" value="Chromosome"/>
</dbReference>
<dbReference type="InterPro" id="IPR027385">
    <property type="entry name" value="Beta-barrel_OMP"/>
</dbReference>
<evidence type="ECO:0000313" key="5">
    <source>
        <dbReference type="Proteomes" id="UP000069205"/>
    </source>
</evidence>